<dbReference type="PIRSF" id="PIRSF006779">
    <property type="entry name" value="UCP006779"/>
    <property type="match status" value="1"/>
</dbReference>
<dbReference type="InterPro" id="IPR002747">
    <property type="entry name" value="SAM_OH_AdoTrfase"/>
</dbReference>
<dbReference type="InterPro" id="IPR046469">
    <property type="entry name" value="SAM_HAT_N"/>
</dbReference>
<dbReference type="SUPFAM" id="SSF101852">
    <property type="entry name" value="Bacterial fluorinating enzyme, C-terminal domain"/>
    <property type="match status" value="1"/>
</dbReference>
<dbReference type="InterPro" id="IPR023228">
    <property type="entry name" value="SAM_OH_AdoTrfase_N_sf"/>
</dbReference>
<dbReference type="PANTHER" id="PTHR35092">
    <property type="entry name" value="CHLORINASE MJ1651"/>
    <property type="match status" value="1"/>
</dbReference>
<dbReference type="Gene3D" id="2.40.30.90">
    <property type="entry name" value="Bacterial fluorinating enzyme like"/>
    <property type="match status" value="1"/>
</dbReference>
<reference evidence="5" key="1">
    <citation type="journal article" date="2020" name="mSystems">
        <title>Genome- and Community-Level Interaction Insights into Carbon Utilization and Element Cycling Functions of Hydrothermarchaeota in Hydrothermal Sediment.</title>
        <authorList>
            <person name="Zhou Z."/>
            <person name="Liu Y."/>
            <person name="Xu W."/>
            <person name="Pan J."/>
            <person name="Luo Z.H."/>
            <person name="Li M."/>
        </authorList>
    </citation>
    <scope>NUCLEOTIDE SEQUENCE [LARGE SCALE GENOMIC DNA]</scope>
    <source>
        <strain evidence="5">HyVt-443</strain>
    </source>
</reference>
<proteinExistence type="inferred from homology"/>
<accession>A0A831WBU3</accession>
<dbReference type="Proteomes" id="UP000886251">
    <property type="component" value="Unassembled WGS sequence"/>
</dbReference>
<keyword evidence="1" id="KW-0949">S-adenosyl-L-methionine</keyword>
<dbReference type="Pfam" id="PF01887">
    <property type="entry name" value="SAM_HAT_N"/>
    <property type="match status" value="1"/>
</dbReference>
<evidence type="ECO:0000256" key="1">
    <source>
        <dbReference type="ARBA" id="ARBA00022691"/>
    </source>
</evidence>
<evidence type="ECO:0000256" key="2">
    <source>
        <dbReference type="ARBA" id="ARBA00024035"/>
    </source>
</evidence>
<dbReference type="AlphaFoldDB" id="A0A831WBU3"/>
<feature type="domain" description="S-adenosyl-l-methionine hydroxide adenosyltransferase N-terminal" evidence="3">
    <location>
        <begin position="11"/>
        <end position="150"/>
    </location>
</feature>
<dbReference type="SUPFAM" id="SSF102522">
    <property type="entry name" value="Bacterial fluorinating enzyme, N-terminal domain"/>
    <property type="match status" value="1"/>
</dbReference>
<organism evidence="5">
    <name type="scientific">Sedimenticola thiotaurini</name>
    <dbReference type="NCBI Taxonomy" id="1543721"/>
    <lineage>
        <taxon>Bacteria</taxon>
        <taxon>Pseudomonadati</taxon>
        <taxon>Pseudomonadota</taxon>
        <taxon>Gammaproteobacteria</taxon>
        <taxon>Chromatiales</taxon>
        <taxon>Sedimenticolaceae</taxon>
        <taxon>Sedimenticola</taxon>
    </lineage>
</organism>
<dbReference type="Gene3D" id="3.40.50.10790">
    <property type="entry name" value="S-adenosyl-l-methionine hydroxide adenosyltransferase, N-terminal"/>
    <property type="match status" value="1"/>
</dbReference>
<protein>
    <recommendedName>
        <fullName evidence="6">SAM-dependent chlorinase/fluorinase</fullName>
    </recommendedName>
</protein>
<feature type="domain" description="S-adenosyl-l-methionine hydroxide adenosyltransferase C-terminal" evidence="4">
    <location>
        <begin position="167"/>
        <end position="245"/>
    </location>
</feature>
<dbReference type="EMBL" id="DRKP01000186">
    <property type="protein sequence ID" value="HEB97627.1"/>
    <property type="molecule type" value="Genomic_DNA"/>
</dbReference>
<dbReference type="PANTHER" id="PTHR35092:SF1">
    <property type="entry name" value="CHLORINASE MJ1651"/>
    <property type="match status" value="1"/>
</dbReference>
<evidence type="ECO:0000313" key="5">
    <source>
        <dbReference type="EMBL" id="HEB97627.1"/>
    </source>
</evidence>
<comment type="caution">
    <text evidence="5">The sequence shown here is derived from an EMBL/GenBank/DDBJ whole genome shotgun (WGS) entry which is preliminary data.</text>
</comment>
<gene>
    <name evidence="5" type="ORF">ENI96_14490</name>
</gene>
<dbReference type="Pfam" id="PF20257">
    <property type="entry name" value="SAM_HAT_C"/>
    <property type="match status" value="1"/>
</dbReference>
<dbReference type="InterPro" id="IPR023227">
    <property type="entry name" value="SAM_OH_AdoTrfase_C_sf"/>
</dbReference>
<evidence type="ECO:0008006" key="6">
    <source>
        <dbReference type="Google" id="ProtNLM"/>
    </source>
</evidence>
<comment type="similarity">
    <text evidence="2">Belongs to the SAM hydrolase / SAM-dependent halogenase family.</text>
</comment>
<evidence type="ECO:0000259" key="3">
    <source>
        <dbReference type="Pfam" id="PF01887"/>
    </source>
</evidence>
<dbReference type="InterPro" id="IPR046470">
    <property type="entry name" value="SAM_HAT_C"/>
</dbReference>
<evidence type="ECO:0000259" key="4">
    <source>
        <dbReference type="Pfam" id="PF20257"/>
    </source>
</evidence>
<name>A0A831WBU3_9GAMM</name>
<sequence>MVEQSPYPQCIALFTDFGEAGPYLGQMEMVLHQAGIDVPVVRLQSDAPAFEPRAAAYLLAALVRQAALPTLFLGVVDPGVGGDRLPLLLRVDRHWFVGPDNGLFSRVAAQGRELAMAAVEWRPEHLSASFHGRDLFAPVAARVASGQKVETHPLDSIVGLDWPDRLAEVIYIDPYGNACTGLPADTVDRSRSLMVAGKRIGHARTFGEVPAGTAFWYENSLGLLEIAVNRGRADVTLGLTVGSAVGLQG</sequence>